<gene>
    <name evidence="4" type="ORF">PQO03_14380</name>
</gene>
<comment type="similarity">
    <text evidence="3">Belongs to the glycosyl hydrolase 130 family.</text>
</comment>
<evidence type="ECO:0000313" key="4">
    <source>
        <dbReference type="EMBL" id="WDE99021.1"/>
    </source>
</evidence>
<dbReference type="InterPro" id="IPR023296">
    <property type="entry name" value="Glyco_hydro_beta-prop_sf"/>
</dbReference>
<dbReference type="Gene3D" id="2.115.10.20">
    <property type="entry name" value="Glycosyl hydrolase domain, family 43"/>
    <property type="match status" value="1"/>
</dbReference>
<sequence>MDIAKRFTQNPLIQPEDILASVQGAEVECLLNPGVFKFEGKTYLLMRVAERMKQREGYLSTLVVDPTKEGGVSIVEFALDDPKLCYDDARVFSYDGKTYLTTLSHLRLAESEDCINFKVQPKPLLLGLGEYEDFGMEDCRVTQMGELYILTYTAVSEYGPAVGKITTRDWKTFTRDGIMLAPPNKDCAIFEEIIDDKFWCLHRPVVKVDSWSELNIWLASSSDMEHWGNHICLAKTRPGMWDSQRIGAGAAPIRTEQGWLEIYHGCDETSRYCLGALLLDLSDPRKVIARSEEPIMEPLEKYEQQGFFGNVVFTNGHLVDGDCLTLYYGASDTVICAADLSIKEILQTLLS</sequence>
<dbReference type="EMBL" id="CP117812">
    <property type="protein sequence ID" value="WDE99021.1"/>
    <property type="molecule type" value="Genomic_DNA"/>
</dbReference>
<accession>A0ABY7VXN7</accession>
<dbReference type="RefSeq" id="WP_274153883.1">
    <property type="nucleotide sequence ID" value="NZ_CP117812.1"/>
</dbReference>
<dbReference type="Pfam" id="PF04041">
    <property type="entry name" value="Glyco_hydro_130"/>
    <property type="match status" value="1"/>
</dbReference>
<keyword evidence="5" id="KW-1185">Reference proteome</keyword>
<dbReference type="PANTHER" id="PTHR34106">
    <property type="entry name" value="GLYCOSIDASE"/>
    <property type="match status" value="1"/>
</dbReference>
<dbReference type="Proteomes" id="UP001214250">
    <property type="component" value="Chromosome 2"/>
</dbReference>
<keyword evidence="4" id="KW-0378">Hydrolase</keyword>
<evidence type="ECO:0000256" key="2">
    <source>
        <dbReference type="ARBA" id="ARBA00022679"/>
    </source>
</evidence>
<evidence type="ECO:0000256" key="3">
    <source>
        <dbReference type="ARBA" id="ARBA00024356"/>
    </source>
</evidence>
<dbReference type="SUPFAM" id="SSF75005">
    <property type="entry name" value="Arabinanase/levansucrase/invertase"/>
    <property type="match status" value="1"/>
</dbReference>
<dbReference type="CDD" id="cd18612">
    <property type="entry name" value="GH130_Lin0857-like"/>
    <property type="match status" value="1"/>
</dbReference>
<keyword evidence="1" id="KW-0328">Glycosyltransferase</keyword>
<keyword evidence="2" id="KW-0808">Transferase</keyword>
<dbReference type="PIRSF" id="PIRSF016202">
    <property type="entry name" value="PH1107"/>
    <property type="match status" value="1"/>
</dbReference>
<proteinExistence type="inferred from homology"/>
<dbReference type="InterPro" id="IPR007184">
    <property type="entry name" value="Mannoside_phosphorylase"/>
</dbReference>
<dbReference type="GO" id="GO:0016787">
    <property type="term" value="F:hydrolase activity"/>
    <property type="evidence" value="ECO:0007669"/>
    <property type="project" value="UniProtKB-KW"/>
</dbReference>
<reference evidence="4 5" key="1">
    <citation type="submission" date="2023-02" db="EMBL/GenBank/DDBJ databases">
        <title>Genome sequence of Lentisphaera profundi SAORIC-696.</title>
        <authorList>
            <person name="Kim e."/>
            <person name="Cho J.-C."/>
            <person name="Choi A."/>
            <person name="Kang I."/>
        </authorList>
    </citation>
    <scope>NUCLEOTIDE SEQUENCE [LARGE SCALE GENOMIC DNA]</scope>
    <source>
        <strain evidence="4 5">SAORIC-696</strain>
    </source>
</reference>
<evidence type="ECO:0000313" key="5">
    <source>
        <dbReference type="Proteomes" id="UP001214250"/>
    </source>
</evidence>
<protein>
    <submittedName>
        <fullName evidence="4">Glycoside hydrolase family 130 protein</fullName>
    </submittedName>
</protein>
<organism evidence="4 5">
    <name type="scientific">Lentisphaera profundi</name>
    <dbReference type="NCBI Taxonomy" id="1658616"/>
    <lineage>
        <taxon>Bacteria</taxon>
        <taxon>Pseudomonadati</taxon>
        <taxon>Lentisphaerota</taxon>
        <taxon>Lentisphaeria</taxon>
        <taxon>Lentisphaerales</taxon>
        <taxon>Lentisphaeraceae</taxon>
        <taxon>Lentisphaera</taxon>
    </lineage>
</organism>
<evidence type="ECO:0000256" key="1">
    <source>
        <dbReference type="ARBA" id="ARBA00022676"/>
    </source>
</evidence>
<name>A0ABY7VXN7_9BACT</name>
<dbReference type="PANTHER" id="PTHR34106:SF5">
    <property type="entry name" value="GLYCOSIDASE"/>
    <property type="match status" value="1"/>
</dbReference>